<dbReference type="Proteomes" id="UP000001007">
    <property type="component" value="Chromosome"/>
</dbReference>
<organism evidence="1 2">
    <name type="scientific">Chlorobaculum tepidum (strain ATCC 49652 / DSM 12025 / NBRC 103806 / TLS)</name>
    <name type="common">Chlorobium tepidum</name>
    <dbReference type="NCBI Taxonomy" id="194439"/>
    <lineage>
        <taxon>Bacteria</taxon>
        <taxon>Pseudomonadati</taxon>
        <taxon>Chlorobiota</taxon>
        <taxon>Chlorobiia</taxon>
        <taxon>Chlorobiales</taxon>
        <taxon>Chlorobiaceae</taxon>
        <taxon>Chlorobaculum</taxon>
    </lineage>
</organism>
<name>Q8KAQ6_CHLTE</name>
<keyword evidence="2" id="KW-1185">Reference proteome</keyword>
<dbReference type="STRING" id="194439.CT2100"/>
<proteinExistence type="predicted"/>
<protein>
    <submittedName>
        <fullName evidence="1">Uncharacterized protein</fullName>
    </submittedName>
</protein>
<gene>
    <name evidence="1" type="ordered locus">CT2100</name>
</gene>
<evidence type="ECO:0000313" key="2">
    <source>
        <dbReference type="Proteomes" id="UP000001007"/>
    </source>
</evidence>
<evidence type="ECO:0000313" key="1">
    <source>
        <dbReference type="EMBL" id="AAM73316.1"/>
    </source>
</evidence>
<accession>Q8KAQ6</accession>
<dbReference type="AlphaFoldDB" id="Q8KAQ6"/>
<dbReference type="EnsemblBacteria" id="AAM73316">
    <property type="protein sequence ID" value="AAM73316"/>
    <property type="gene ID" value="CT2100"/>
</dbReference>
<dbReference type="KEGG" id="cte:CT2100"/>
<reference evidence="1 2" key="1">
    <citation type="journal article" date="2002" name="Proc. Natl. Acad. Sci. U.S.A.">
        <title>The complete genome sequence of Chlorobium tepidum TLS, a photosynthetic, anaerobic, green-sulfur bacterium.</title>
        <authorList>
            <person name="Eisen J.A."/>
            <person name="Nelson K.E."/>
            <person name="Paulsen I.T."/>
            <person name="Heidelberg J.F."/>
            <person name="Wu M."/>
            <person name="Dodson R.J."/>
            <person name="Deboy R."/>
            <person name="Gwinn M.L."/>
            <person name="Nelson W.C."/>
            <person name="Haft D.H."/>
            <person name="Hickey E.K."/>
            <person name="Peterson J.D."/>
            <person name="Durkin A.S."/>
            <person name="Kolonay J.L."/>
            <person name="Yang F."/>
            <person name="Holt I."/>
            <person name="Umayam L.A."/>
            <person name="Mason T."/>
            <person name="Brenner M."/>
            <person name="Shea T.P."/>
            <person name="Parksey D."/>
            <person name="Nierman W.C."/>
            <person name="Feldblyum T.V."/>
            <person name="Hansen C.L."/>
            <person name="Craven M.B."/>
            <person name="Radune D."/>
            <person name="Vamathevan J."/>
            <person name="Khouri H."/>
            <person name="White O."/>
            <person name="Gruber T.M."/>
            <person name="Ketchum K.A."/>
            <person name="Venter J.C."/>
            <person name="Tettelin H."/>
            <person name="Bryant D.A."/>
            <person name="Fraser C.M."/>
        </authorList>
    </citation>
    <scope>NUCLEOTIDE SEQUENCE [LARGE SCALE GENOMIC DNA]</scope>
    <source>
        <strain evidence="2">ATCC 49652 / DSM 12025 / NBRC 103806 / TLS</strain>
    </source>
</reference>
<sequence length="44" mass="4849">MMEGIFCTVLDLKNELLNIKKVGSSQNLVGGMKDAHMTIPDEQV</sequence>
<dbReference type="EMBL" id="AE006470">
    <property type="protein sequence ID" value="AAM73316.1"/>
    <property type="molecule type" value="Genomic_DNA"/>
</dbReference>
<dbReference type="HOGENOM" id="CLU_3214141_0_0_10"/>